<feature type="transmembrane region" description="Helical" evidence="1">
    <location>
        <begin position="201"/>
        <end position="219"/>
    </location>
</feature>
<keyword evidence="1" id="KW-0812">Transmembrane</keyword>
<accession>A0ABP1FZA6</accession>
<keyword evidence="1" id="KW-0472">Membrane</keyword>
<comment type="caution">
    <text evidence="2">The sequence shown here is derived from an EMBL/GenBank/DDBJ whole genome shotgun (WGS) entry which is preliminary data.</text>
</comment>
<evidence type="ECO:0000313" key="2">
    <source>
        <dbReference type="EMBL" id="CAL5225211.1"/>
    </source>
</evidence>
<dbReference type="EMBL" id="CAXHTA020000012">
    <property type="protein sequence ID" value="CAL5225211.1"/>
    <property type="molecule type" value="Genomic_DNA"/>
</dbReference>
<dbReference type="Proteomes" id="UP001497392">
    <property type="component" value="Unassembled WGS sequence"/>
</dbReference>
<organism evidence="2 3">
    <name type="scientific">Coccomyxa viridis</name>
    <dbReference type="NCBI Taxonomy" id="1274662"/>
    <lineage>
        <taxon>Eukaryota</taxon>
        <taxon>Viridiplantae</taxon>
        <taxon>Chlorophyta</taxon>
        <taxon>core chlorophytes</taxon>
        <taxon>Trebouxiophyceae</taxon>
        <taxon>Trebouxiophyceae incertae sedis</taxon>
        <taxon>Coccomyxaceae</taxon>
        <taxon>Coccomyxa</taxon>
    </lineage>
</organism>
<keyword evidence="1" id="KW-1133">Transmembrane helix</keyword>
<gene>
    <name evidence="2" type="primary">g7995</name>
    <name evidence="2" type="ORF">VP750_LOCUS6870</name>
</gene>
<proteinExistence type="predicted"/>
<feature type="transmembrane region" description="Helical" evidence="1">
    <location>
        <begin position="154"/>
        <end position="180"/>
    </location>
</feature>
<evidence type="ECO:0000256" key="1">
    <source>
        <dbReference type="SAM" id="Phobius"/>
    </source>
</evidence>
<evidence type="ECO:0000313" key="3">
    <source>
        <dbReference type="Proteomes" id="UP001497392"/>
    </source>
</evidence>
<feature type="transmembrane region" description="Helical" evidence="1">
    <location>
        <begin position="52"/>
        <end position="71"/>
    </location>
</feature>
<protein>
    <submittedName>
        <fullName evidence="2">G7995 protein</fullName>
    </submittedName>
</protein>
<keyword evidence="3" id="KW-1185">Reference proteome</keyword>
<reference evidence="2 3" key="1">
    <citation type="submission" date="2024-06" db="EMBL/GenBank/DDBJ databases">
        <authorList>
            <person name="Kraege A."/>
            <person name="Thomma B."/>
        </authorList>
    </citation>
    <scope>NUCLEOTIDE SEQUENCE [LARGE SCALE GENOMIC DNA]</scope>
</reference>
<feature type="transmembrane region" description="Helical" evidence="1">
    <location>
        <begin position="83"/>
        <end position="103"/>
    </location>
</feature>
<sequence>MISAEEKPKPNSSLPWLRVTSQCMWGLDGLQFKEPRLEASFRAYWDESSRQLVLLLSLVTALIWAAAWANIVVHCCWSRLLCGFAQVPCAFVVSLQLCFQWALRRHPEWRIPERNKAFVLCADLAAAMTYIMLLRDLDEVPGGTHDWMLSCHGWAILFLQTTSVSALNLHVITVLCYGWVEVYAWMEFGRGACLGRGPGHALLMLTLCTLLPFAANIVGEVQSRRAFLHRHRQYGPAQREWLASL</sequence>
<name>A0ABP1FZA6_9CHLO</name>
<feature type="transmembrane region" description="Helical" evidence="1">
    <location>
        <begin position="115"/>
        <end position="134"/>
    </location>
</feature>